<organism evidence="3 4">
    <name type="scientific">Eragrostis curvula</name>
    <name type="common">weeping love grass</name>
    <dbReference type="NCBI Taxonomy" id="38414"/>
    <lineage>
        <taxon>Eukaryota</taxon>
        <taxon>Viridiplantae</taxon>
        <taxon>Streptophyta</taxon>
        <taxon>Embryophyta</taxon>
        <taxon>Tracheophyta</taxon>
        <taxon>Spermatophyta</taxon>
        <taxon>Magnoliopsida</taxon>
        <taxon>Liliopsida</taxon>
        <taxon>Poales</taxon>
        <taxon>Poaceae</taxon>
        <taxon>PACMAD clade</taxon>
        <taxon>Chloridoideae</taxon>
        <taxon>Eragrostideae</taxon>
        <taxon>Eragrostidinae</taxon>
        <taxon>Eragrostis</taxon>
    </lineage>
</organism>
<evidence type="ECO:0000313" key="4">
    <source>
        <dbReference type="Proteomes" id="UP000324897"/>
    </source>
</evidence>
<protein>
    <recommendedName>
        <fullName evidence="2">Neprosin PEP catalytic domain-containing protein</fullName>
    </recommendedName>
</protein>
<feature type="domain" description="Neprosin PEP catalytic" evidence="2">
    <location>
        <begin position="24"/>
        <end position="275"/>
    </location>
</feature>
<keyword evidence="4" id="KW-1185">Reference proteome</keyword>
<feature type="chain" id="PRO_5023859785" description="Neprosin PEP catalytic domain-containing protein" evidence="1">
    <location>
        <begin position="25"/>
        <end position="275"/>
    </location>
</feature>
<dbReference type="PANTHER" id="PTHR31589">
    <property type="entry name" value="PROTEIN, PUTATIVE (DUF239)-RELATED-RELATED"/>
    <property type="match status" value="1"/>
</dbReference>
<dbReference type="Pfam" id="PF03080">
    <property type="entry name" value="Neprosin"/>
    <property type="match status" value="1"/>
</dbReference>
<evidence type="ECO:0000313" key="3">
    <source>
        <dbReference type="EMBL" id="TVU33385.1"/>
    </source>
</evidence>
<dbReference type="InterPro" id="IPR053168">
    <property type="entry name" value="Glutamic_endopeptidase"/>
</dbReference>
<evidence type="ECO:0000259" key="2">
    <source>
        <dbReference type="PROSITE" id="PS52045"/>
    </source>
</evidence>
<dbReference type="InterPro" id="IPR004314">
    <property type="entry name" value="Neprosin"/>
</dbReference>
<comment type="caution">
    <text evidence="3">The sequence shown here is derived from an EMBL/GenBank/DDBJ whole genome shotgun (WGS) entry which is preliminary data.</text>
</comment>
<dbReference type="OrthoDB" id="684544at2759"/>
<gene>
    <name evidence="3" type="ORF">EJB05_25200</name>
</gene>
<dbReference type="Gramene" id="TVU33385">
    <property type="protein sequence ID" value="TVU33385"/>
    <property type="gene ID" value="EJB05_25200"/>
</dbReference>
<evidence type="ECO:0000256" key="1">
    <source>
        <dbReference type="SAM" id="SignalP"/>
    </source>
</evidence>
<sequence length="275" mass="30176">MFRFSLLMLVLALSLFYVAYPSSGLRIPHQRATVQTPGGHDVEYYGLLAMMDVYGYDLKHGQWTSTSIWVSHDGDGSRSSYNSIHVGWQIFPEHYGDSHTHFYTYWTRDGSQKSGCYNMDCPGFVRADGATVVPGAVIDPVGDAHNLQNITIKVFKDKVTDDWWIYYGYNSNLKAVGYYPRTLFTYMDQTANNIAFGAFVAAAATLPTPPMGSGVLPNGGKGRAASFSYVSLVDKDGQSNLVTENWPNNADKGQCYSITPLSSAKAFYGGPGGCV</sequence>
<dbReference type="Gene3D" id="3.90.1320.10">
    <property type="entry name" value="Outer-capsid protein sigma 3, large lobe"/>
    <property type="match status" value="1"/>
</dbReference>
<proteinExistence type="predicted"/>
<keyword evidence="1" id="KW-0732">Signal</keyword>
<accession>A0A5J9VBP9</accession>
<feature type="signal peptide" evidence="1">
    <location>
        <begin position="1"/>
        <end position="24"/>
    </location>
</feature>
<dbReference type="PANTHER" id="PTHR31589:SF190">
    <property type="entry name" value="NEPROSIN DOMAIN-CONTAINING PROTEIN"/>
    <property type="match status" value="1"/>
</dbReference>
<dbReference type="EMBL" id="RWGY01000011">
    <property type="protein sequence ID" value="TVU33385.1"/>
    <property type="molecule type" value="Genomic_DNA"/>
</dbReference>
<feature type="non-terminal residue" evidence="3">
    <location>
        <position position="1"/>
    </location>
</feature>
<reference evidence="3 4" key="1">
    <citation type="journal article" date="2019" name="Sci. Rep.">
        <title>A high-quality genome of Eragrostis curvula grass provides insights into Poaceae evolution and supports new strategies to enhance forage quality.</title>
        <authorList>
            <person name="Carballo J."/>
            <person name="Santos B.A.C.M."/>
            <person name="Zappacosta D."/>
            <person name="Garbus I."/>
            <person name="Selva J.P."/>
            <person name="Gallo C.A."/>
            <person name="Diaz A."/>
            <person name="Albertini E."/>
            <person name="Caccamo M."/>
            <person name="Echenique V."/>
        </authorList>
    </citation>
    <scope>NUCLEOTIDE SEQUENCE [LARGE SCALE GENOMIC DNA]</scope>
    <source>
        <strain evidence="4">cv. Victoria</strain>
        <tissue evidence="3">Leaf</tissue>
    </source>
</reference>
<dbReference type="Proteomes" id="UP000324897">
    <property type="component" value="Chromosome 1"/>
</dbReference>
<name>A0A5J9VBP9_9POAL</name>
<dbReference type="AlphaFoldDB" id="A0A5J9VBP9"/>
<dbReference type="PROSITE" id="PS52045">
    <property type="entry name" value="NEPROSIN_PEP_CD"/>
    <property type="match status" value="1"/>
</dbReference>